<dbReference type="SUPFAM" id="SSF52218">
    <property type="entry name" value="Flavoproteins"/>
    <property type="match status" value="1"/>
</dbReference>
<dbReference type="InterPro" id="IPR029061">
    <property type="entry name" value="THDP-binding"/>
</dbReference>
<dbReference type="SUPFAM" id="SSF56014">
    <property type="entry name" value="Nitrite and sulphite reductase 4Fe-4S domain-like"/>
    <property type="match status" value="2"/>
</dbReference>
<evidence type="ECO:0000256" key="10">
    <source>
        <dbReference type="ARBA" id="ARBA00023002"/>
    </source>
</evidence>
<reference evidence="15 16" key="1">
    <citation type="journal article" date="2007" name="Proc. Natl. Acad. Sci. U.S.A.">
        <title>Dandruff-associated Malassezia genomes reveal convergent and divergent virulence traits shared with plant and human fungal pathogens.</title>
        <authorList>
            <person name="Xu J."/>
            <person name="Saunders C.W."/>
            <person name="Hu P."/>
            <person name="Grant R.A."/>
            <person name="Boekhout T."/>
            <person name="Kuramae E.E."/>
            <person name="Kronstad J.W."/>
            <person name="Deangelis Y.M."/>
            <person name="Reeder N.L."/>
            <person name="Johnstone K.R."/>
            <person name="Leland M."/>
            <person name="Fieno A.M."/>
            <person name="Begley W.M."/>
            <person name="Sun Y."/>
            <person name="Lacey M.P."/>
            <person name="Chaudhary T."/>
            <person name="Keough T."/>
            <person name="Chu L."/>
            <person name="Sears R."/>
            <person name="Yuan B."/>
            <person name="Dawson T.L.Jr."/>
        </authorList>
    </citation>
    <scope>NUCLEOTIDE SEQUENCE [LARGE SCALE GENOMIC DNA]</scope>
    <source>
        <strain evidence="16">ATCC MYA-4612 / CBS 7966</strain>
    </source>
</reference>
<evidence type="ECO:0000256" key="2">
    <source>
        <dbReference type="ARBA" id="ARBA00001966"/>
    </source>
</evidence>
<evidence type="ECO:0000313" key="15">
    <source>
        <dbReference type="EMBL" id="EDP45091.1"/>
    </source>
</evidence>
<evidence type="ECO:0000256" key="5">
    <source>
        <dbReference type="ARBA" id="ARBA00012604"/>
    </source>
</evidence>
<dbReference type="InterPro" id="IPR045169">
    <property type="entry name" value="NO2/SO3_Rdtase_4Fe4S_prot"/>
</dbReference>
<dbReference type="RefSeq" id="XP_001732305.1">
    <property type="nucleotide sequence ID" value="XM_001732253.1"/>
</dbReference>
<dbReference type="GO" id="GO:0009337">
    <property type="term" value="C:sulfite reductase complex (NADPH)"/>
    <property type="evidence" value="ECO:0007669"/>
    <property type="project" value="TreeGrafter"/>
</dbReference>
<dbReference type="FunFam" id="3.30.413.10:FF:000003">
    <property type="entry name" value="Sulfite reductase [NADPH] hemoprotein beta-component"/>
    <property type="match status" value="1"/>
</dbReference>
<dbReference type="OrthoDB" id="1688044at2759"/>
<dbReference type="SUPFAM" id="SSF55124">
    <property type="entry name" value="Nitrite/Sulfite reductase N-terminal domain-like"/>
    <property type="match status" value="2"/>
</dbReference>
<dbReference type="Gene3D" id="3.40.50.920">
    <property type="match status" value="1"/>
</dbReference>
<protein>
    <recommendedName>
        <fullName evidence="5">assimilatory sulfite reductase (NADPH)</fullName>
        <ecNumber evidence="5">1.8.1.2</ecNumber>
    </recommendedName>
</protein>
<gene>
    <name evidence="15" type="ORF">MGL_0080</name>
</gene>
<dbReference type="STRING" id="425265.A8PRL6"/>
<dbReference type="Pfam" id="PF03460">
    <property type="entry name" value="NIR_SIR_ferr"/>
    <property type="match status" value="2"/>
</dbReference>
<dbReference type="InterPro" id="IPR045854">
    <property type="entry name" value="NO2/SO3_Rdtase_4Fe4S_sf"/>
</dbReference>
<feature type="domain" description="Flavodoxin-like" evidence="14">
    <location>
        <begin position="683"/>
        <end position="833"/>
    </location>
</feature>
<dbReference type="PANTHER" id="PTHR11493">
    <property type="entry name" value="SULFITE REDUCTASE [NADPH] SUBUNIT BETA-RELATED"/>
    <property type="match status" value="1"/>
</dbReference>
<dbReference type="InterPro" id="IPR009014">
    <property type="entry name" value="Transketo_C/PFOR_II"/>
</dbReference>
<dbReference type="InterPro" id="IPR001094">
    <property type="entry name" value="Flavdoxin-like"/>
</dbReference>
<dbReference type="Pfam" id="PF01077">
    <property type="entry name" value="NIR_SIR"/>
    <property type="match status" value="1"/>
</dbReference>
<dbReference type="KEGG" id="mgl:MGL_0080"/>
<dbReference type="PROSITE" id="PS50902">
    <property type="entry name" value="FLAVODOXIN_LIKE"/>
    <property type="match status" value="1"/>
</dbReference>
<sequence length="1431" mass="157987">MSESSLQAVWHVVRSTVRHAVAVDMEKVPALSQESVGQNTLLLQHITSAAEIGTVVRDLTMSMPNELIVVVMRAKSSSLLRLVPHLPALAKLPVVLHVETCMHHADVLQLRQSGVAMVYSGAGDAAEAQAYALFAHKLAASTQTGVIHFFDATHRQDSSCASLADTSKFQSSVQVLKERRDLSDATIDQTLADVNALLGTKIAAVDLHGHTSETTDTMAVMLGGAGAELAESAHVPVLSVHVVRPLLPTRLVGMIPSSVKRVAVLEHSAKRSTRLPPLLVDVANAFQHVPERTMPTLLSGMLGHIQSDVAKAGQTLSQACHAASSSDANSASKSSFTIGEFASSSDEQAISVRKTLAHERAYHAMLEMLFKERLDVVNAPTDEAQHGAASPEYALGIVLSRLKQADALVGAAQRMSEASSTPDALRQALRTWLSVRGDSSRVSAAADDVRANLKGVAGEEADVLRAHEPLLIPPSRWIVGNDAWAYDTGMGGVHHVIACQQNVNMIIFDSVPYTQRDQVPLHQRKKDIGLYAMNYGNVYVASTALYSDYSQVLRAMMEADRFDGPSIILAYMPYLTSDVPALDVLRETKLAVDSGYWPLYRWDPSAAAESSGRAVFHLDSVRIRQQLQEFLDRDNHLSLLARERPELPYDLAASQGTALREKQQQKAKEAYDQLLGSMQGPPLLVLFASDAGGAEKVAKRLAMRAQLRGLSARVLAMDDYPVDELASEQNVVFVTSTAGQGEPPQNGRLTMKALAKQPTGMLNEETRFAVFGMGDSHYWPRPEDAHFYNKPGKDLDQRLVQLGASRMVSLGLGDDQDADGWQTGYKAWEPQLWKALGVDSVTVTEAEPEPITNEHIKVASNYLRGTIAEGLQDTTTGAICETDTQLTKFHGTYMQYDRDTVEERKAAGLEPAYGFMIRVRMPGGVCTPEQWLQLDQVTEQYGGIKSLKITTRQTVQYHMILKRNMKAAMQGINRSMLDTIAACGDVNRNVMCSPNLHLNQVHEEMYEFSKRLSDYLLPRMNAYHEIWLDKGTDSSSKLLVGGALQDYEPLYGPYYLPRKFKITLAMPPRNDVDVFAHDIGLIAVSDEAQTKLLGFNLAVGGGMGVTHSMKATYPRLASVIGYVPVDQVCEVCRQVLLIQRDTGNRQNRKQARLKYTIDKYWGGADNFRRELERRLGYKLEEARPFHFDTNTDEYGWVKDMNGKWHCTLWLENGRVIDEPGLPFRTGLRELAKFHKGTFRLTPNQHIVVSDVDEADKPKIEAHLEEYKMNNWEHSGLRLSASACVAFPTCGLAMAESERYIFKLVDKLERIYLANGLKHDEITMRMTGCPNGCARPWVAEIAFVGKAPGTYVMCLGGGHAGQRLNKIFRESVTEKEIVEIMEVLIPRYARERLNGEPFGDWVIRAGIIAETTHGAAFYDKVDTSKPLAALAA</sequence>
<comment type="cofactor">
    <cofactor evidence="2">
        <name>[4Fe-4S] cluster</name>
        <dbReference type="ChEBI" id="CHEBI:49883"/>
    </cofactor>
</comment>
<keyword evidence="11" id="KW-0408">Iron</keyword>
<dbReference type="Gene3D" id="3.30.413.10">
    <property type="entry name" value="Sulfite Reductase Hemoprotein, domain 1"/>
    <property type="match status" value="2"/>
</dbReference>
<comment type="cofactor">
    <cofactor evidence="1">
        <name>siroheme</name>
        <dbReference type="ChEBI" id="CHEBI:60052"/>
    </cofactor>
</comment>
<dbReference type="FunFam" id="3.40.50.360:FF:000016">
    <property type="entry name" value="Sulfite reductase subunit beta"/>
    <property type="match status" value="1"/>
</dbReference>
<dbReference type="NCBIfam" id="NF010029">
    <property type="entry name" value="PRK13504.1"/>
    <property type="match status" value="1"/>
</dbReference>
<evidence type="ECO:0000256" key="1">
    <source>
        <dbReference type="ARBA" id="ARBA00001929"/>
    </source>
</evidence>
<evidence type="ECO:0000256" key="7">
    <source>
        <dbReference type="ARBA" id="ARBA00022617"/>
    </source>
</evidence>
<organism evidence="15 16">
    <name type="scientific">Malassezia globosa (strain ATCC MYA-4612 / CBS 7966)</name>
    <name type="common">Dandruff-associated fungus</name>
    <dbReference type="NCBI Taxonomy" id="425265"/>
    <lineage>
        <taxon>Eukaryota</taxon>
        <taxon>Fungi</taxon>
        <taxon>Dikarya</taxon>
        <taxon>Basidiomycota</taxon>
        <taxon>Ustilaginomycotina</taxon>
        <taxon>Malasseziomycetes</taxon>
        <taxon>Malasseziales</taxon>
        <taxon>Malasseziaceae</taxon>
        <taxon>Malassezia</taxon>
    </lineage>
</organism>
<dbReference type="SUPFAM" id="SSF52922">
    <property type="entry name" value="TK C-terminal domain-like"/>
    <property type="match status" value="1"/>
</dbReference>
<dbReference type="InterPro" id="IPR029039">
    <property type="entry name" value="Flavoprotein-like_sf"/>
</dbReference>
<dbReference type="GO" id="GO:0050311">
    <property type="term" value="F:sulfite reductase (ferredoxin) activity"/>
    <property type="evidence" value="ECO:0007669"/>
    <property type="project" value="TreeGrafter"/>
</dbReference>
<dbReference type="VEuPathDB" id="FungiDB:MGL_0080"/>
<keyword evidence="7" id="KW-0349">Heme</keyword>
<dbReference type="Gene3D" id="3.40.50.360">
    <property type="match status" value="1"/>
</dbReference>
<evidence type="ECO:0000256" key="4">
    <source>
        <dbReference type="ARBA" id="ARBA00010429"/>
    </source>
</evidence>
<name>A8PRL6_MALGO</name>
<comment type="pathway">
    <text evidence="3">Sulfur metabolism; hydrogen sulfide biosynthesis; hydrogen sulfide from sulfite (NADPH route): step 1/1.</text>
</comment>
<dbReference type="Gene3D" id="3.90.480.20">
    <property type="match status" value="1"/>
</dbReference>
<evidence type="ECO:0000256" key="12">
    <source>
        <dbReference type="ARBA" id="ARBA00023014"/>
    </source>
</evidence>
<dbReference type="GeneID" id="5856611"/>
<keyword evidence="9" id="KW-0521">NADP</keyword>
<dbReference type="Proteomes" id="UP000008837">
    <property type="component" value="Unassembled WGS sequence"/>
</dbReference>
<dbReference type="EMBL" id="AAYY01000001">
    <property type="protein sequence ID" value="EDP45091.1"/>
    <property type="molecule type" value="Genomic_DNA"/>
</dbReference>
<dbReference type="OMA" id="CSRPWLA"/>
<dbReference type="FunCoup" id="A8PRL6">
    <property type="interactions" value="21"/>
</dbReference>
<dbReference type="GO" id="GO:0020037">
    <property type="term" value="F:heme binding"/>
    <property type="evidence" value="ECO:0007669"/>
    <property type="project" value="InterPro"/>
</dbReference>
<dbReference type="InterPro" id="IPR005117">
    <property type="entry name" value="NiRdtase/SiRdtase_haem-b_fer"/>
</dbReference>
<evidence type="ECO:0000256" key="11">
    <source>
        <dbReference type="ARBA" id="ARBA00023004"/>
    </source>
</evidence>
<evidence type="ECO:0000256" key="8">
    <source>
        <dbReference type="ARBA" id="ARBA00022723"/>
    </source>
</evidence>
<keyword evidence="8" id="KW-0479">Metal-binding</keyword>
<evidence type="ECO:0000256" key="3">
    <source>
        <dbReference type="ARBA" id="ARBA00004774"/>
    </source>
</evidence>
<keyword evidence="6" id="KW-0004">4Fe-4S</keyword>
<evidence type="ECO:0000256" key="13">
    <source>
        <dbReference type="ARBA" id="ARBA00052219"/>
    </source>
</evidence>
<dbReference type="Gene3D" id="3.90.480.10">
    <property type="entry name" value="Sulfite Reductase Hemoprotein,Domain 2"/>
    <property type="match status" value="1"/>
</dbReference>
<comment type="similarity">
    <text evidence="4">Belongs to the nitrite and sulfite reductase 4Fe-4S domain family.</text>
</comment>
<evidence type="ECO:0000313" key="16">
    <source>
        <dbReference type="Proteomes" id="UP000008837"/>
    </source>
</evidence>
<evidence type="ECO:0000259" key="14">
    <source>
        <dbReference type="PROSITE" id="PS50902"/>
    </source>
</evidence>
<dbReference type="GO" id="GO:0004783">
    <property type="term" value="F:sulfite reductase (NADPH) activity"/>
    <property type="evidence" value="ECO:0007669"/>
    <property type="project" value="UniProtKB-EC"/>
</dbReference>
<evidence type="ECO:0000256" key="9">
    <source>
        <dbReference type="ARBA" id="ARBA00022857"/>
    </source>
</evidence>
<dbReference type="Pfam" id="PF00258">
    <property type="entry name" value="Flavodoxin_1"/>
    <property type="match status" value="1"/>
</dbReference>
<dbReference type="PANTHER" id="PTHR11493:SF47">
    <property type="entry name" value="SULFITE REDUCTASE [NADPH] SUBUNIT BETA"/>
    <property type="match status" value="1"/>
</dbReference>
<keyword evidence="16" id="KW-1185">Reference proteome</keyword>
<dbReference type="InterPro" id="IPR036136">
    <property type="entry name" value="Nit/Sulf_reduc_fer-like_dom_sf"/>
</dbReference>
<dbReference type="InterPro" id="IPR006067">
    <property type="entry name" value="NO2/SO3_Rdtase_4Fe4S_dom"/>
</dbReference>
<evidence type="ECO:0000256" key="6">
    <source>
        <dbReference type="ARBA" id="ARBA00022485"/>
    </source>
</evidence>
<keyword evidence="10" id="KW-0560">Oxidoreductase</keyword>
<dbReference type="PRINTS" id="PR00369">
    <property type="entry name" value="FLAVODOXIN"/>
</dbReference>
<dbReference type="Gene3D" id="3.40.50.970">
    <property type="match status" value="2"/>
</dbReference>
<dbReference type="GO" id="GO:0000103">
    <property type="term" value="P:sulfate assimilation"/>
    <property type="evidence" value="ECO:0007669"/>
    <property type="project" value="TreeGrafter"/>
</dbReference>
<dbReference type="InterPro" id="IPR008254">
    <property type="entry name" value="Flavodoxin/NO_synth"/>
</dbReference>
<proteinExistence type="inferred from homology"/>
<keyword evidence="12" id="KW-0411">Iron-sulfur</keyword>
<dbReference type="EC" id="1.8.1.2" evidence="5"/>
<dbReference type="PROSITE" id="PS00365">
    <property type="entry name" value="NIR_SIR"/>
    <property type="match status" value="1"/>
</dbReference>
<dbReference type="InterPro" id="IPR006066">
    <property type="entry name" value="NO2/SO3_Rdtase_FeS/sirohaem_BS"/>
</dbReference>
<comment type="catalytic activity">
    <reaction evidence="13">
        <text>hydrogen sulfide + 3 NADP(+) + 3 H2O = sulfite + 3 NADPH + 4 H(+)</text>
        <dbReference type="Rhea" id="RHEA:13801"/>
        <dbReference type="ChEBI" id="CHEBI:15377"/>
        <dbReference type="ChEBI" id="CHEBI:15378"/>
        <dbReference type="ChEBI" id="CHEBI:17359"/>
        <dbReference type="ChEBI" id="CHEBI:29919"/>
        <dbReference type="ChEBI" id="CHEBI:57783"/>
        <dbReference type="ChEBI" id="CHEBI:58349"/>
        <dbReference type="EC" id="1.8.1.2"/>
    </reaction>
</comment>
<dbReference type="GO" id="GO:0046872">
    <property type="term" value="F:metal ion binding"/>
    <property type="evidence" value="ECO:0007669"/>
    <property type="project" value="UniProtKB-KW"/>
</dbReference>
<dbReference type="SUPFAM" id="SSF52518">
    <property type="entry name" value="Thiamin diphosphate-binding fold (THDP-binding)"/>
    <property type="match status" value="1"/>
</dbReference>
<dbReference type="PRINTS" id="PR00397">
    <property type="entry name" value="SIROHAEM"/>
</dbReference>
<dbReference type="InParanoid" id="A8PRL6"/>
<comment type="caution">
    <text evidence="15">The sequence shown here is derived from an EMBL/GenBank/DDBJ whole genome shotgun (WGS) entry which is preliminary data.</text>
</comment>
<accession>A8PRL6</accession>
<dbReference type="GO" id="GO:0051539">
    <property type="term" value="F:4 iron, 4 sulfur cluster binding"/>
    <property type="evidence" value="ECO:0007669"/>
    <property type="project" value="UniProtKB-KW"/>
</dbReference>
<dbReference type="GO" id="GO:0010181">
    <property type="term" value="F:FMN binding"/>
    <property type="evidence" value="ECO:0007669"/>
    <property type="project" value="InterPro"/>
</dbReference>